<dbReference type="Pfam" id="PF02214">
    <property type="entry name" value="BTB_2"/>
    <property type="match status" value="1"/>
</dbReference>
<name>A0A2G8KED8_STIJA</name>
<keyword evidence="3" id="KW-1185">Reference proteome</keyword>
<sequence length="197" mass="22862">MDEGSGTVYLNVGGNLYTTTLSVLKSDQESFIGKMFSRKPSEWTIDRNGNVFIDRDGSLFRYILNFLRDDQLIVPTKFAEFDLLLQEAKFYKLKKLEDAILQLMSCRKIIVFLQVVKPRTSSTEMLKVTAKEHLSKELKEKLKFALINNRRSEESFHGYWANHYAIERTTMIKTFLTEQGFEVSEQQASLVKLVKDL</sequence>
<dbReference type="AlphaFoldDB" id="A0A2G8KED8"/>
<dbReference type="STRING" id="307972.A0A2G8KED8"/>
<evidence type="ECO:0000259" key="1">
    <source>
        <dbReference type="SMART" id="SM00225"/>
    </source>
</evidence>
<dbReference type="EMBL" id="MRZV01000649">
    <property type="protein sequence ID" value="PIK46367.1"/>
    <property type="molecule type" value="Genomic_DNA"/>
</dbReference>
<comment type="caution">
    <text evidence="2">The sequence shown here is derived from an EMBL/GenBank/DDBJ whole genome shotgun (WGS) entry which is preliminary data.</text>
</comment>
<proteinExistence type="predicted"/>
<reference evidence="2 3" key="1">
    <citation type="journal article" date="2017" name="PLoS Biol.">
        <title>The sea cucumber genome provides insights into morphological evolution and visceral regeneration.</title>
        <authorList>
            <person name="Zhang X."/>
            <person name="Sun L."/>
            <person name="Yuan J."/>
            <person name="Sun Y."/>
            <person name="Gao Y."/>
            <person name="Zhang L."/>
            <person name="Li S."/>
            <person name="Dai H."/>
            <person name="Hamel J.F."/>
            <person name="Liu C."/>
            <person name="Yu Y."/>
            <person name="Liu S."/>
            <person name="Lin W."/>
            <person name="Guo K."/>
            <person name="Jin S."/>
            <person name="Xu P."/>
            <person name="Storey K.B."/>
            <person name="Huan P."/>
            <person name="Zhang T."/>
            <person name="Zhou Y."/>
            <person name="Zhang J."/>
            <person name="Lin C."/>
            <person name="Li X."/>
            <person name="Xing L."/>
            <person name="Huo D."/>
            <person name="Sun M."/>
            <person name="Wang L."/>
            <person name="Mercier A."/>
            <person name="Li F."/>
            <person name="Yang H."/>
            <person name="Xiang J."/>
        </authorList>
    </citation>
    <scope>NUCLEOTIDE SEQUENCE [LARGE SCALE GENOMIC DNA]</scope>
    <source>
        <strain evidence="2">Shaxun</strain>
        <tissue evidence="2">Muscle</tissue>
    </source>
</reference>
<keyword evidence="2" id="KW-0813">Transport</keyword>
<keyword evidence="2" id="KW-0407">Ion channel</keyword>
<dbReference type="InterPro" id="IPR011333">
    <property type="entry name" value="SKP1/BTB/POZ_sf"/>
</dbReference>
<feature type="domain" description="BTB" evidence="1">
    <location>
        <begin position="6"/>
        <end position="108"/>
    </location>
</feature>
<evidence type="ECO:0000313" key="3">
    <source>
        <dbReference type="Proteomes" id="UP000230750"/>
    </source>
</evidence>
<dbReference type="SUPFAM" id="SSF54695">
    <property type="entry name" value="POZ domain"/>
    <property type="match status" value="1"/>
</dbReference>
<dbReference type="SMART" id="SM00225">
    <property type="entry name" value="BTB"/>
    <property type="match status" value="1"/>
</dbReference>
<dbReference type="PANTHER" id="PTHR14499">
    <property type="entry name" value="POTASSIUM CHANNEL TETRAMERIZATION DOMAIN-CONTAINING"/>
    <property type="match status" value="1"/>
</dbReference>
<gene>
    <name evidence="2" type="ORF">BSL78_16762</name>
</gene>
<organism evidence="2 3">
    <name type="scientific">Stichopus japonicus</name>
    <name type="common">Sea cucumber</name>
    <dbReference type="NCBI Taxonomy" id="307972"/>
    <lineage>
        <taxon>Eukaryota</taxon>
        <taxon>Metazoa</taxon>
        <taxon>Echinodermata</taxon>
        <taxon>Eleutherozoa</taxon>
        <taxon>Echinozoa</taxon>
        <taxon>Holothuroidea</taxon>
        <taxon>Aspidochirotacea</taxon>
        <taxon>Aspidochirotida</taxon>
        <taxon>Stichopodidae</taxon>
        <taxon>Apostichopus</taxon>
    </lineage>
</organism>
<protein>
    <submittedName>
        <fullName evidence="2">Putative potassium channel regulatory protein-like</fullName>
    </submittedName>
</protein>
<accession>A0A2G8KED8</accession>
<dbReference type="GO" id="GO:0034220">
    <property type="term" value="P:monoatomic ion transmembrane transport"/>
    <property type="evidence" value="ECO:0007669"/>
    <property type="project" value="UniProtKB-KW"/>
</dbReference>
<evidence type="ECO:0000313" key="2">
    <source>
        <dbReference type="EMBL" id="PIK46367.1"/>
    </source>
</evidence>
<dbReference type="Gene3D" id="3.30.710.10">
    <property type="entry name" value="Potassium Channel Kv1.1, Chain A"/>
    <property type="match status" value="1"/>
</dbReference>
<dbReference type="Proteomes" id="UP000230750">
    <property type="component" value="Unassembled WGS sequence"/>
</dbReference>
<dbReference type="PANTHER" id="PTHR14499:SF136">
    <property type="entry name" value="GH08630P"/>
    <property type="match status" value="1"/>
</dbReference>
<dbReference type="OrthoDB" id="2414723at2759"/>
<keyword evidence="2" id="KW-0406">Ion transport</keyword>
<dbReference type="GO" id="GO:0051260">
    <property type="term" value="P:protein homooligomerization"/>
    <property type="evidence" value="ECO:0007669"/>
    <property type="project" value="InterPro"/>
</dbReference>
<dbReference type="InterPro" id="IPR003131">
    <property type="entry name" value="T1-type_BTB"/>
</dbReference>
<dbReference type="InterPro" id="IPR000210">
    <property type="entry name" value="BTB/POZ_dom"/>
</dbReference>